<name>A0A370L346_9HYPH</name>
<proteinExistence type="predicted"/>
<keyword evidence="3" id="KW-1185">Reference proteome</keyword>
<evidence type="ECO:0000313" key="3">
    <source>
        <dbReference type="Proteomes" id="UP000255207"/>
    </source>
</evidence>
<evidence type="ECO:0000256" key="1">
    <source>
        <dbReference type="SAM" id="SignalP"/>
    </source>
</evidence>
<dbReference type="Proteomes" id="UP000255207">
    <property type="component" value="Unassembled WGS sequence"/>
</dbReference>
<organism evidence="2 3">
    <name type="scientific">Bosea caraganae</name>
    <dbReference type="NCBI Taxonomy" id="2763117"/>
    <lineage>
        <taxon>Bacteria</taxon>
        <taxon>Pseudomonadati</taxon>
        <taxon>Pseudomonadota</taxon>
        <taxon>Alphaproteobacteria</taxon>
        <taxon>Hyphomicrobiales</taxon>
        <taxon>Boseaceae</taxon>
        <taxon>Bosea</taxon>
    </lineage>
</organism>
<keyword evidence="1" id="KW-0732">Signal</keyword>
<gene>
    <name evidence="2" type="ORF">DWE98_16860</name>
</gene>
<dbReference type="PROSITE" id="PS51257">
    <property type="entry name" value="PROKAR_LIPOPROTEIN"/>
    <property type="match status" value="1"/>
</dbReference>
<reference evidence="3" key="1">
    <citation type="submission" date="2018-07" db="EMBL/GenBank/DDBJ databases">
        <authorList>
            <person name="Safronova V.I."/>
            <person name="Chirak E.R."/>
            <person name="Sazanova A.L."/>
        </authorList>
    </citation>
    <scope>NUCLEOTIDE SEQUENCE [LARGE SCALE GENOMIC DNA]</scope>
    <source>
        <strain evidence="3">RCAM04685</strain>
    </source>
</reference>
<sequence>MKIQSVILASSISACAVLSLATLPALAQSARPPAQVKITNARTVPLTALEITTSGEQPRLVAKLAKPLAPGKSVALKLNKPAGCSYYVLGTFSDEVQSDNDGIDLCREKTLRLTE</sequence>
<comment type="caution">
    <text evidence="2">The sequence shown here is derived from an EMBL/GenBank/DDBJ whole genome shotgun (WGS) entry which is preliminary data.</text>
</comment>
<dbReference type="RefSeq" id="WP_114830456.1">
    <property type="nucleotide sequence ID" value="NZ_QQTO01000012.1"/>
</dbReference>
<dbReference type="AlphaFoldDB" id="A0A370L346"/>
<dbReference type="EMBL" id="QQTP01000009">
    <property type="protein sequence ID" value="RDJ22846.1"/>
    <property type="molecule type" value="Genomic_DNA"/>
</dbReference>
<protein>
    <submittedName>
        <fullName evidence="2">Uncharacterized protein</fullName>
    </submittedName>
</protein>
<evidence type="ECO:0000313" key="2">
    <source>
        <dbReference type="EMBL" id="RDJ22846.1"/>
    </source>
</evidence>
<accession>A0A370L346</accession>
<dbReference type="OrthoDB" id="8021144at2"/>
<feature type="chain" id="PRO_5030068312" evidence="1">
    <location>
        <begin position="28"/>
        <end position="115"/>
    </location>
</feature>
<feature type="signal peptide" evidence="1">
    <location>
        <begin position="1"/>
        <end position="27"/>
    </location>
</feature>